<keyword evidence="16" id="KW-1185">Reference proteome</keyword>
<dbReference type="FunFam" id="1.10.3730.10:FF:000001">
    <property type="entry name" value="Pyrroline-5-carboxylate reductase"/>
    <property type="match status" value="1"/>
</dbReference>
<dbReference type="GO" id="GO:0005737">
    <property type="term" value="C:cytoplasm"/>
    <property type="evidence" value="ECO:0007669"/>
    <property type="project" value="UniProtKB-SubCell"/>
</dbReference>
<evidence type="ECO:0000313" key="16">
    <source>
        <dbReference type="Proteomes" id="UP000887566"/>
    </source>
</evidence>
<comment type="similarity">
    <text evidence="3">Belongs to the pyrroline-5-carboxylate reductase family.</text>
</comment>
<evidence type="ECO:0000256" key="7">
    <source>
        <dbReference type="ARBA" id="ARBA00022605"/>
    </source>
</evidence>
<dbReference type="WBParaSite" id="PSAMB.scaffold2063size25640.g16298.t1">
    <property type="protein sequence ID" value="PSAMB.scaffold2063size25640.g16298.t1"/>
    <property type="gene ID" value="PSAMB.scaffold2063size25640.g16298"/>
</dbReference>
<dbReference type="InterPro" id="IPR029036">
    <property type="entry name" value="P5CR_dimer"/>
</dbReference>
<dbReference type="HAMAP" id="MF_01925">
    <property type="entry name" value="P5C_reductase"/>
    <property type="match status" value="1"/>
</dbReference>
<dbReference type="PIRSF" id="PIRSF000193">
    <property type="entry name" value="Pyrrol-5-carb_rd"/>
    <property type="match status" value="1"/>
</dbReference>
<evidence type="ECO:0000256" key="10">
    <source>
        <dbReference type="ARBA" id="ARBA00023002"/>
    </source>
</evidence>
<comment type="subcellular location">
    <subcellularLocation>
        <location evidence="1">Cytoplasm</location>
    </subcellularLocation>
</comment>
<comment type="catalytic activity">
    <reaction evidence="11">
        <text>L-proline + NAD(+) = (S)-1-pyrroline-5-carboxylate + NADH + 2 H(+)</text>
        <dbReference type="Rhea" id="RHEA:14105"/>
        <dbReference type="ChEBI" id="CHEBI:15378"/>
        <dbReference type="ChEBI" id="CHEBI:17388"/>
        <dbReference type="ChEBI" id="CHEBI:57540"/>
        <dbReference type="ChEBI" id="CHEBI:57945"/>
        <dbReference type="ChEBI" id="CHEBI:60039"/>
        <dbReference type="EC" id="1.5.1.2"/>
    </reaction>
</comment>
<dbReference type="Proteomes" id="UP000887566">
    <property type="component" value="Unplaced"/>
</dbReference>
<dbReference type="SUPFAM" id="SSF48179">
    <property type="entry name" value="6-phosphogluconate dehydrogenase C-terminal domain-like"/>
    <property type="match status" value="1"/>
</dbReference>
<dbReference type="NCBIfam" id="TIGR00112">
    <property type="entry name" value="proC"/>
    <property type="match status" value="1"/>
</dbReference>
<protein>
    <recommendedName>
        <fullName evidence="5">Pyrroline-5-carboxylate reductase</fullName>
        <ecNumber evidence="4">1.5.1.2</ecNumber>
    </recommendedName>
</protein>
<dbReference type="GO" id="GO:0004735">
    <property type="term" value="F:pyrroline-5-carboxylate reductase activity"/>
    <property type="evidence" value="ECO:0007669"/>
    <property type="project" value="UniProtKB-EC"/>
</dbReference>
<proteinExistence type="inferred from homology"/>
<dbReference type="EC" id="1.5.1.2" evidence="4"/>
<evidence type="ECO:0000256" key="3">
    <source>
        <dbReference type="ARBA" id="ARBA00005525"/>
    </source>
</evidence>
<feature type="binding site" evidence="13">
    <location>
        <begin position="6"/>
        <end position="11"/>
    </location>
    <ligand>
        <name>NADP(+)</name>
        <dbReference type="ChEBI" id="CHEBI:58349"/>
    </ligand>
</feature>
<evidence type="ECO:0000256" key="2">
    <source>
        <dbReference type="ARBA" id="ARBA00005205"/>
    </source>
</evidence>
<dbReference type="InterPro" id="IPR028939">
    <property type="entry name" value="P5C_Rdtase_cat_N"/>
</dbReference>
<dbReference type="PANTHER" id="PTHR11645:SF62">
    <property type="entry name" value="PYRROLINE-5-CARBOXYLATE REDUCTASE"/>
    <property type="match status" value="1"/>
</dbReference>
<dbReference type="InterPro" id="IPR000304">
    <property type="entry name" value="Pyrroline-COOH_reductase"/>
</dbReference>
<dbReference type="FunFam" id="3.40.50.720:FF:000190">
    <property type="entry name" value="Pyrroline-5-carboxylate reductase"/>
    <property type="match status" value="1"/>
</dbReference>
<dbReference type="InterPro" id="IPR036291">
    <property type="entry name" value="NAD(P)-bd_dom_sf"/>
</dbReference>
<dbReference type="GO" id="GO:0055129">
    <property type="term" value="P:L-proline biosynthetic process"/>
    <property type="evidence" value="ECO:0007669"/>
    <property type="project" value="TreeGrafter"/>
</dbReference>
<evidence type="ECO:0000256" key="5">
    <source>
        <dbReference type="ARBA" id="ARBA00021413"/>
    </source>
</evidence>
<evidence type="ECO:0000259" key="15">
    <source>
        <dbReference type="Pfam" id="PF14748"/>
    </source>
</evidence>
<keyword evidence="7" id="KW-0028">Amino-acid biosynthesis</keyword>
<evidence type="ECO:0000256" key="9">
    <source>
        <dbReference type="ARBA" id="ARBA00022857"/>
    </source>
</evidence>
<evidence type="ECO:0000256" key="4">
    <source>
        <dbReference type="ARBA" id="ARBA00012855"/>
    </source>
</evidence>
<evidence type="ECO:0000256" key="6">
    <source>
        <dbReference type="ARBA" id="ARBA00022490"/>
    </source>
</evidence>
<dbReference type="Pfam" id="PF03807">
    <property type="entry name" value="F420_oxidored"/>
    <property type="match status" value="1"/>
</dbReference>
<keyword evidence="10" id="KW-0560">Oxidoreductase</keyword>
<feature type="binding site" evidence="13">
    <location>
        <position position="34"/>
    </location>
    <ligand>
        <name>NADP(+)</name>
        <dbReference type="ChEBI" id="CHEBI:58349"/>
    </ligand>
</feature>
<comment type="pathway">
    <text evidence="2">Amino-acid biosynthesis; L-proline biosynthesis; L-proline from L-glutamate 5-semialdehyde: step 1/1.</text>
</comment>
<reference evidence="17" key="1">
    <citation type="submission" date="2022-11" db="UniProtKB">
        <authorList>
            <consortium name="WormBaseParasite"/>
        </authorList>
    </citation>
    <scope>IDENTIFICATION</scope>
</reference>
<feature type="binding site" evidence="13">
    <location>
        <begin position="69"/>
        <end position="72"/>
    </location>
    <ligand>
        <name>NADP(+)</name>
        <dbReference type="ChEBI" id="CHEBI:58349"/>
    </ligand>
</feature>
<keyword evidence="8" id="KW-0641">Proline biosynthesis</keyword>
<organism evidence="16 17">
    <name type="scientific">Plectus sambesii</name>
    <dbReference type="NCBI Taxonomy" id="2011161"/>
    <lineage>
        <taxon>Eukaryota</taxon>
        <taxon>Metazoa</taxon>
        <taxon>Ecdysozoa</taxon>
        <taxon>Nematoda</taxon>
        <taxon>Chromadorea</taxon>
        <taxon>Plectida</taxon>
        <taxon>Plectina</taxon>
        <taxon>Plectoidea</taxon>
        <taxon>Plectidae</taxon>
        <taxon>Plectus</taxon>
    </lineage>
</organism>
<dbReference type="Gene3D" id="1.10.3730.10">
    <property type="entry name" value="ProC C-terminal domain-like"/>
    <property type="match status" value="1"/>
</dbReference>
<evidence type="ECO:0000256" key="1">
    <source>
        <dbReference type="ARBA" id="ARBA00004496"/>
    </source>
</evidence>
<comment type="catalytic activity">
    <reaction evidence="12">
        <text>L-proline + NADP(+) = (S)-1-pyrroline-5-carboxylate + NADPH + 2 H(+)</text>
        <dbReference type="Rhea" id="RHEA:14109"/>
        <dbReference type="ChEBI" id="CHEBI:15378"/>
        <dbReference type="ChEBI" id="CHEBI:17388"/>
        <dbReference type="ChEBI" id="CHEBI:57783"/>
        <dbReference type="ChEBI" id="CHEBI:58349"/>
        <dbReference type="ChEBI" id="CHEBI:60039"/>
        <dbReference type="EC" id="1.5.1.2"/>
    </reaction>
</comment>
<dbReference type="Pfam" id="PF14748">
    <property type="entry name" value="P5CR_dimer"/>
    <property type="match status" value="1"/>
</dbReference>
<evidence type="ECO:0000259" key="14">
    <source>
        <dbReference type="Pfam" id="PF03807"/>
    </source>
</evidence>
<evidence type="ECO:0000256" key="12">
    <source>
        <dbReference type="ARBA" id="ARBA00052690"/>
    </source>
</evidence>
<keyword evidence="6" id="KW-0963">Cytoplasm</keyword>
<dbReference type="SUPFAM" id="SSF51735">
    <property type="entry name" value="NAD(P)-binding Rossmann-fold domains"/>
    <property type="match status" value="1"/>
</dbReference>
<dbReference type="PANTHER" id="PTHR11645">
    <property type="entry name" value="PYRROLINE-5-CARBOXYLATE REDUCTASE"/>
    <property type="match status" value="1"/>
</dbReference>
<name>A0A914VJE1_9BILA</name>
<dbReference type="Gene3D" id="3.40.50.720">
    <property type="entry name" value="NAD(P)-binding Rossmann-like Domain"/>
    <property type="match status" value="1"/>
</dbReference>
<evidence type="ECO:0000313" key="17">
    <source>
        <dbReference type="WBParaSite" id="PSAMB.scaffold2063size25640.g16298.t1"/>
    </source>
</evidence>
<accession>A0A914VJE1</accession>
<feature type="binding site" evidence="13">
    <location>
        <position position="56"/>
    </location>
    <ligand>
        <name>NADPH</name>
        <dbReference type="ChEBI" id="CHEBI:57783"/>
    </ligand>
</feature>
<evidence type="ECO:0000256" key="13">
    <source>
        <dbReference type="PIRSR" id="PIRSR000193-1"/>
    </source>
</evidence>
<evidence type="ECO:0000256" key="11">
    <source>
        <dbReference type="ARBA" id="ARBA00050547"/>
    </source>
</evidence>
<evidence type="ECO:0000256" key="8">
    <source>
        <dbReference type="ARBA" id="ARBA00022650"/>
    </source>
</evidence>
<feature type="domain" description="Pyrroline-5-carboxylate reductase catalytic N-terminal" evidence="14">
    <location>
        <begin position="2"/>
        <end position="97"/>
    </location>
</feature>
<keyword evidence="9 13" id="KW-0521">NADP</keyword>
<dbReference type="InterPro" id="IPR008927">
    <property type="entry name" value="6-PGluconate_DH-like_C_sf"/>
</dbReference>
<feature type="domain" description="Pyrroline-5-carboxylate reductase dimerisation" evidence="15">
    <location>
        <begin position="161"/>
        <end position="263"/>
    </location>
</feature>
<sequence>MKIGFIGAGKMAQALVRGMLASGRFSPECLIASSPKRDEPLLNDMKKLGIQTTNDNVEVTHKSDVIFLAVKPPLVRTVAAEVAPSLSKDKLVVSIALGITIRSIESLLPTKARVVRVMPNTPAVVRAGASAYSIGSACHEGDSDIVYDILSTVGYAVEVPESLVDPVTGLSGSGPSYMFCAIEALSDGGVKMGLPRALALKLAAHTLLGAAKMVLETGQHPAALKDDVQSPSGSSIYAMHHLEKSAFRGILIDAVEAACNRSKDTGDTAKQSENLRYHITDISFQHGYRTAPSQPVDEANPDGKY</sequence>
<dbReference type="AlphaFoldDB" id="A0A914VJE1"/>